<dbReference type="EMBL" id="CP046453">
    <property type="protein sequence ID" value="QGU03846.1"/>
    <property type="molecule type" value="Genomic_DNA"/>
</dbReference>
<dbReference type="Proteomes" id="UP000425178">
    <property type="component" value="Chromosome"/>
</dbReference>
<dbReference type="KEGG" id="ccoe:CETAM_02830"/>
<dbReference type="InterPro" id="IPR005182">
    <property type="entry name" value="YdbS-like_PH"/>
</dbReference>
<keyword evidence="1" id="KW-0812">Transmembrane</keyword>
<proteinExistence type="predicted"/>
<reference evidence="3 4" key="1">
    <citation type="journal article" date="2021" name="Int. J. Syst. Evol. Microbiol.">
        <title>Classification of three corynebacterial strains isolated from a small paddock in North Rhine-Westphalia: proposal of &lt;i&gt;Corynebacterium kalinowskii&lt;/i&gt; sp. nov., &lt;i&gt;Corynebacterium comes&lt;/i&gt; sp. nov. and &lt;i&gt;Corynebacterium occultum&lt;/i&gt; sp. nov.</title>
        <authorList>
            <person name="Schaffert L."/>
            <person name="Ruwe M."/>
            <person name="Milse J."/>
            <person name="Hanuschka K."/>
            <person name="Ortseifen V."/>
            <person name="Droste J."/>
            <person name="Brandt D."/>
            <person name="Schl L."/>
            <person name="Kutter Y."/>
            <person name="Vinke S."/>
            <person name="Vieh P."/>
            <person name="Jacob L."/>
            <person name="L N.C."/>
            <person name="Schulte-Berndt E."/>
            <person name="Hain C."/>
            <person name="Linder M."/>
            <person name="Schmidt P."/>
            <person name="Wollenschl L."/>
            <person name="Luttermann T."/>
            <person name="Thieme E."/>
            <person name="Hassa J."/>
            <person name="Haak M."/>
            <person name="Wittchen M."/>
            <person name="Mentz A."/>
            <person name="Persicke M."/>
            <person name="Busche T."/>
            <person name="R C."/>
        </authorList>
    </citation>
    <scope>NUCLEOTIDE SEQUENCE [LARGE SCALE GENOMIC DNA]</scope>
    <source>
        <strain evidence="3 4">2019</strain>
    </source>
</reference>
<feature type="transmembrane region" description="Helical" evidence="1">
    <location>
        <begin position="32"/>
        <end position="49"/>
    </location>
</feature>
<dbReference type="PANTHER" id="PTHR34473:SF3">
    <property type="entry name" value="TRANSMEMBRANE PROTEIN-RELATED"/>
    <property type="match status" value="1"/>
</dbReference>
<evidence type="ECO:0000256" key="1">
    <source>
        <dbReference type="SAM" id="Phobius"/>
    </source>
</evidence>
<dbReference type="PANTHER" id="PTHR34473">
    <property type="entry name" value="UPF0699 TRANSMEMBRANE PROTEIN YDBS"/>
    <property type="match status" value="1"/>
</dbReference>
<evidence type="ECO:0000313" key="3">
    <source>
        <dbReference type="EMBL" id="QGU03846.1"/>
    </source>
</evidence>
<keyword evidence="1" id="KW-1133">Transmembrane helix</keyword>
<sequence>MSDEAAHRTSISHRDMNPVSPKLTTARYLGRLPWIVVVFLIFAALGFLFSPWFHIGTGTFLALALWQLWLIPAQVRLLGWRETEDELLITKGRLWHTFTVIPYGRIQYVDVTVGPIERSLGMKTLELHTASATSDASVEGLPAEIADALRDRLAVRARERMSGL</sequence>
<evidence type="ECO:0000259" key="2">
    <source>
        <dbReference type="Pfam" id="PF03703"/>
    </source>
</evidence>
<evidence type="ECO:0000313" key="4">
    <source>
        <dbReference type="Proteomes" id="UP000425178"/>
    </source>
</evidence>
<protein>
    <submittedName>
        <fullName evidence="3">Bacterial membrane flanked domain protein</fullName>
    </submittedName>
</protein>
<keyword evidence="1" id="KW-0472">Membrane</keyword>
<organism evidence="3 4">
    <name type="scientific">Corynebacterium comes</name>
    <dbReference type="NCBI Taxonomy" id="2675218"/>
    <lineage>
        <taxon>Bacteria</taxon>
        <taxon>Bacillati</taxon>
        <taxon>Actinomycetota</taxon>
        <taxon>Actinomycetes</taxon>
        <taxon>Mycobacteriales</taxon>
        <taxon>Corynebacteriaceae</taxon>
        <taxon>Corynebacterium</taxon>
    </lineage>
</organism>
<name>A0A6B8VYS6_9CORY</name>
<gene>
    <name evidence="3" type="ORF">CETAM_02830</name>
</gene>
<feature type="domain" description="YdbS-like PH" evidence="2">
    <location>
        <begin position="78"/>
        <end position="153"/>
    </location>
</feature>
<dbReference type="Pfam" id="PF03703">
    <property type="entry name" value="bPH_2"/>
    <property type="match status" value="1"/>
</dbReference>
<dbReference type="AlphaFoldDB" id="A0A6B8VYS6"/>
<keyword evidence="4" id="KW-1185">Reference proteome</keyword>
<accession>A0A6B8VYS6</accession>